<dbReference type="PANTHER" id="PTHR13246:SF1">
    <property type="entry name" value="CYTOSOLIC ENDO-BETA-N-ACETYLGLUCOSAMINIDASE"/>
    <property type="match status" value="1"/>
</dbReference>
<evidence type="ECO:0000313" key="4">
    <source>
        <dbReference type="Proteomes" id="UP001373714"/>
    </source>
</evidence>
<dbReference type="Proteomes" id="UP001373714">
    <property type="component" value="Unassembled WGS sequence"/>
</dbReference>
<dbReference type="EMBL" id="JAVHNS010000001">
    <property type="protein sequence ID" value="KAK6363065.1"/>
    <property type="molecule type" value="Genomic_DNA"/>
</dbReference>
<dbReference type="Gene3D" id="2.60.120.260">
    <property type="entry name" value="Galactose-binding domain-like"/>
    <property type="match status" value="1"/>
</dbReference>
<feature type="domain" description="Cytosolic endo-beta-N-acetylglucosaminidase TIM barrel" evidence="2">
    <location>
        <begin position="66"/>
        <end position="350"/>
    </location>
</feature>
<sequence length="626" mass="70520">MKYFDDLTSVRDWQPDSSREGEASDIANIPLQERQLLEDRDQFKLLACHDFKGAYLPYEESQGIFSEEPVYTLEYLHLVSTFVYFSHHRVTIPPASWINVMHKNGVRILGTFLVEPGNTTGFSDLLERDTDGKFVFVDKLAGLAEYYGFDGWLLNFEEHFPDATFSLTTTLNFIEELRKESDRRVKGSEIVWYDSLTIYNRVVYVNGLSPLNAPFFDASSALFTNYQWRPFPQLLTTANLSKTMHRNYDVYMGIDVFGRGTFGGGGWGVGTALSVVRDAGLSAAVFAPGWVFENFDGLNFEARNRKFWINGAAADPEIICNPVANFAPVWEAGVEEFFYTDFNRGYGKKWFQDGREVSAKPWVHVGAQNVLPSFYPEDTDRLIWKLDNEMAYGGGYSLQVIHKAATAGAGVGRLSCRLYQLHMKYKRDLRFSFSYVLAAPQKGRIAVYFLLKRFNGVIERHEIGLPVQESWGTKTVTLDVGKTDEEVFGTRMVGLGVAYMPQNDSNTGEADTNVLRLGHLCLSGYAEQKLPKIGKISSILLTNGKRRLQWSLDYTGFSPEETSQLGIKSRVTGEFAYFIVYKGLGEFVGIAYCLEFLVGVSTDNNGGIYRADGVAFDGRVVKGAWF</sequence>
<dbReference type="InterPro" id="IPR005201">
    <property type="entry name" value="TIM_ENGase"/>
</dbReference>
<comment type="caution">
    <text evidence="3">The sequence shown here is derived from an EMBL/GenBank/DDBJ whole genome shotgun (WGS) entry which is preliminary data.</text>
</comment>
<accession>A0AAV9VLS6</accession>
<organism evidence="3 4">
    <name type="scientific">Orbilia blumenaviensis</name>
    <dbReference type="NCBI Taxonomy" id="1796055"/>
    <lineage>
        <taxon>Eukaryota</taxon>
        <taxon>Fungi</taxon>
        <taxon>Dikarya</taxon>
        <taxon>Ascomycota</taxon>
        <taxon>Pezizomycotina</taxon>
        <taxon>Orbiliomycetes</taxon>
        <taxon>Orbiliales</taxon>
        <taxon>Orbiliaceae</taxon>
        <taxon>Orbilia</taxon>
    </lineage>
</organism>
<feature type="region of interest" description="Disordered" evidence="1">
    <location>
        <begin position="1"/>
        <end position="24"/>
    </location>
</feature>
<dbReference type="GO" id="GO:0033925">
    <property type="term" value="F:mannosyl-glycoprotein endo-beta-N-acetylglucosaminidase activity"/>
    <property type="evidence" value="ECO:0007669"/>
    <property type="project" value="UniProtKB-EC"/>
</dbReference>
<feature type="compositionally biased region" description="Basic and acidic residues" evidence="1">
    <location>
        <begin position="1"/>
        <end position="22"/>
    </location>
</feature>
<dbReference type="InterPro" id="IPR032979">
    <property type="entry name" value="ENGase"/>
</dbReference>
<protein>
    <recommendedName>
        <fullName evidence="2">Cytosolic endo-beta-N-acetylglucosaminidase TIM barrel domain-containing protein</fullName>
    </recommendedName>
</protein>
<evidence type="ECO:0000256" key="1">
    <source>
        <dbReference type="SAM" id="MobiDB-lite"/>
    </source>
</evidence>
<name>A0AAV9VLS6_9PEZI</name>
<evidence type="ECO:0000313" key="3">
    <source>
        <dbReference type="EMBL" id="KAK6363065.1"/>
    </source>
</evidence>
<proteinExistence type="predicted"/>
<dbReference type="Pfam" id="PF03644">
    <property type="entry name" value="Glyco_hydro_85"/>
    <property type="match status" value="1"/>
</dbReference>
<dbReference type="AlphaFoldDB" id="A0AAV9VLS6"/>
<gene>
    <name evidence="3" type="ORF">TWF730_000512</name>
</gene>
<dbReference type="Gene3D" id="3.20.20.80">
    <property type="entry name" value="Glycosidases"/>
    <property type="match status" value="1"/>
</dbReference>
<keyword evidence="4" id="KW-1185">Reference proteome</keyword>
<evidence type="ECO:0000259" key="2">
    <source>
        <dbReference type="Pfam" id="PF03644"/>
    </source>
</evidence>
<dbReference type="PANTHER" id="PTHR13246">
    <property type="entry name" value="ENDO BETA N-ACETYLGLUCOSAMINIDASE"/>
    <property type="match status" value="1"/>
</dbReference>
<dbReference type="GO" id="GO:0005829">
    <property type="term" value="C:cytosol"/>
    <property type="evidence" value="ECO:0007669"/>
    <property type="project" value="UniProtKB-SubCell"/>
</dbReference>
<reference evidence="3 4" key="1">
    <citation type="submission" date="2019-10" db="EMBL/GenBank/DDBJ databases">
        <authorList>
            <person name="Palmer J.M."/>
        </authorList>
    </citation>
    <scope>NUCLEOTIDE SEQUENCE [LARGE SCALE GENOMIC DNA]</scope>
    <source>
        <strain evidence="3 4">TWF730</strain>
    </source>
</reference>